<organism evidence="3 4">
    <name type="scientific">Filimonas zeae</name>
    <dbReference type="NCBI Taxonomy" id="1737353"/>
    <lineage>
        <taxon>Bacteria</taxon>
        <taxon>Pseudomonadati</taxon>
        <taxon>Bacteroidota</taxon>
        <taxon>Chitinophagia</taxon>
        <taxon>Chitinophagales</taxon>
        <taxon>Chitinophagaceae</taxon>
        <taxon>Filimonas</taxon>
    </lineage>
</organism>
<dbReference type="EMBL" id="BMIB01000001">
    <property type="protein sequence ID" value="GGH61167.1"/>
    <property type="molecule type" value="Genomic_DNA"/>
</dbReference>
<name>A0A917MSL7_9BACT</name>
<dbReference type="InterPro" id="IPR050955">
    <property type="entry name" value="Plant_Biomass_Hydrol_Est"/>
</dbReference>
<proteinExistence type="predicted"/>
<evidence type="ECO:0000313" key="4">
    <source>
        <dbReference type="Proteomes" id="UP000627292"/>
    </source>
</evidence>
<dbReference type="SUPFAM" id="SSF53474">
    <property type="entry name" value="alpha/beta-Hydrolases"/>
    <property type="match status" value="1"/>
</dbReference>
<dbReference type="Gene3D" id="3.40.50.1820">
    <property type="entry name" value="alpha/beta hydrolase"/>
    <property type="match status" value="1"/>
</dbReference>
<keyword evidence="4" id="KW-1185">Reference proteome</keyword>
<dbReference type="PANTHER" id="PTHR43037">
    <property type="entry name" value="UNNAMED PRODUCT-RELATED"/>
    <property type="match status" value="1"/>
</dbReference>
<dbReference type="AlphaFoldDB" id="A0A917MSL7"/>
<evidence type="ECO:0000256" key="1">
    <source>
        <dbReference type="ARBA" id="ARBA00022729"/>
    </source>
</evidence>
<dbReference type="Proteomes" id="UP000627292">
    <property type="component" value="Unassembled WGS sequence"/>
</dbReference>
<dbReference type="GO" id="GO:0008236">
    <property type="term" value="F:serine-type peptidase activity"/>
    <property type="evidence" value="ECO:0007669"/>
    <property type="project" value="InterPro"/>
</dbReference>
<dbReference type="InterPro" id="IPR001375">
    <property type="entry name" value="Peptidase_S9_cat"/>
</dbReference>
<dbReference type="InterPro" id="IPR029058">
    <property type="entry name" value="AB_hydrolase_fold"/>
</dbReference>
<comment type="caution">
    <text evidence="3">The sequence shown here is derived from an EMBL/GenBank/DDBJ whole genome shotgun (WGS) entry which is preliminary data.</text>
</comment>
<keyword evidence="1" id="KW-0732">Signal</keyword>
<dbReference type="GO" id="GO:0006508">
    <property type="term" value="P:proteolysis"/>
    <property type="evidence" value="ECO:0007669"/>
    <property type="project" value="InterPro"/>
</dbReference>
<protein>
    <submittedName>
        <fullName evidence="3">Phospholipase</fullName>
    </submittedName>
</protein>
<evidence type="ECO:0000259" key="2">
    <source>
        <dbReference type="Pfam" id="PF00326"/>
    </source>
</evidence>
<sequence length="259" mass="28814">MREERSVSFQIDSASGADARKRLNNLPDADYEPGYYTTANKQTIPYRILKPARQASGKKYPLVITLHNSSRIGTDNQKQLEPLARIWLDRQVRHKYPAFVLAPQFPVRSANYTTDSAGTIVSAVPDTILLQIIPLIDSIKRQYSIDTSRVYVMGYSMGGSSALSLLAHTRNTFAAAVAIAPVTEMERVSALTKTPVWLIHGMEDTENPFTVSKRFFKAAGQAAPIRFWQIAGATHNTIVAPELLSGKIPAWLFKHTLQQ</sequence>
<dbReference type="PANTHER" id="PTHR43037:SF1">
    <property type="entry name" value="BLL1128 PROTEIN"/>
    <property type="match status" value="1"/>
</dbReference>
<accession>A0A917MSL7</accession>
<reference evidence="3" key="1">
    <citation type="journal article" date="2014" name="Int. J. Syst. Evol. Microbiol.">
        <title>Complete genome sequence of Corynebacterium casei LMG S-19264T (=DSM 44701T), isolated from a smear-ripened cheese.</title>
        <authorList>
            <consortium name="US DOE Joint Genome Institute (JGI-PGF)"/>
            <person name="Walter F."/>
            <person name="Albersmeier A."/>
            <person name="Kalinowski J."/>
            <person name="Ruckert C."/>
        </authorList>
    </citation>
    <scope>NUCLEOTIDE SEQUENCE</scope>
    <source>
        <strain evidence="3">CGMCC 1.15290</strain>
    </source>
</reference>
<feature type="domain" description="Peptidase S9 prolyl oligopeptidase catalytic" evidence="2">
    <location>
        <begin position="133"/>
        <end position="188"/>
    </location>
</feature>
<gene>
    <name evidence="3" type="ORF">GCM10011379_09870</name>
</gene>
<evidence type="ECO:0000313" key="3">
    <source>
        <dbReference type="EMBL" id="GGH61167.1"/>
    </source>
</evidence>
<dbReference type="Pfam" id="PF00326">
    <property type="entry name" value="Peptidase_S9"/>
    <property type="match status" value="1"/>
</dbReference>
<reference evidence="3" key="2">
    <citation type="submission" date="2020-09" db="EMBL/GenBank/DDBJ databases">
        <authorList>
            <person name="Sun Q."/>
            <person name="Zhou Y."/>
        </authorList>
    </citation>
    <scope>NUCLEOTIDE SEQUENCE</scope>
    <source>
        <strain evidence="3">CGMCC 1.15290</strain>
    </source>
</reference>